<accession>A0AAV2YS71</accession>
<comment type="caution">
    <text evidence="1">The sequence shown here is derived from an EMBL/GenBank/DDBJ whole genome shotgun (WGS) entry which is preliminary data.</text>
</comment>
<proteinExistence type="predicted"/>
<protein>
    <submittedName>
        <fullName evidence="1">Uncharacterized protein</fullName>
    </submittedName>
</protein>
<keyword evidence="3" id="KW-1185">Reference proteome</keyword>
<name>A0AAV2YS71_9STRA</name>
<dbReference type="EMBL" id="DAKRPA010000056">
    <property type="protein sequence ID" value="DBA00939.1"/>
    <property type="molecule type" value="Genomic_DNA"/>
</dbReference>
<reference evidence="1" key="1">
    <citation type="submission" date="2022-11" db="EMBL/GenBank/DDBJ databases">
        <authorList>
            <person name="Morgan W.R."/>
            <person name="Tartar A."/>
        </authorList>
    </citation>
    <scope>NUCLEOTIDE SEQUENCE</scope>
    <source>
        <strain evidence="1">ARSEF 373</strain>
    </source>
</reference>
<gene>
    <name evidence="1" type="ORF">N0F65_005857</name>
    <name evidence="2" type="ORF">N0F65_006139</name>
</gene>
<reference evidence="1" key="2">
    <citation type="journal article" date="2023" name="Microbiol Resour">
        <title>Decontamination and Annotation of the Draft Genome Sequence of the Oomycete Lagenidium giganteum ARSEF 373.</title>
        <authorList>
            <person name="Morgan W.R."/>
            <person name="Tartar A."/>
        </authorList>
    </citation>
    <scope>NUCLEOTIDE SEQUENCE</scope>
    <source>
        <strain evidence="1">ARSEF 373</strain>
    </source>
</reference>
<evidence type="ECO:0000313" key="1">
    <source>
        <dbReference type="EMBL" id="DAZ96079.1"/>
    </source>
</evidence>
<organism evidence="1 3">
    <name type="scientific">Lagenidium giganteum</name>
    <dbReference type="NCBI Taxonomy" id="4803"/>
    <lineage>
        <taxon>Eukaryota</taxon>
        <taxon>Sar</taxon>
        <taxon>Stramenopiles</taxon>
        <taxon>Oomycota</taxon>
        <taxon>Peronosporomycetes</taxon>
        <taxon>Pythiales</taxon>
        <taxon>Pythiaceae</taxon>
    </lineage>
</organism>
<dbReference type="Proteomes" id="UP001146120">
    <property type="component" value="Unassembled WGS sequence"/>
</dbReference>
<evidence type="ECO:0000313" key="3">
    <source>
        <dbReference type="Proteomes" id="UP001146120"/>
    </source>
</evidence>
<dbReference type="AlphaFoldDB" id="A0AAV2YS71"/>
<sequence>MGIRRSILMPKWAPKTHFIQASFDIFTGGRKRKTIMACSIMRIVSTGWPHSWPRSRNNDGKTTQSSWIMRRTTRGFPLMFPSAATRRKCCWLHAADIWARSVKQRNQGCSCSLGQASQLLHSTRETSGRRDDRGIRARGHFHPALPFRSPVNRVGVGGREGGMWSPVHSRHGVCGREGALGARIRCAVK</sequence>
<evidence type="ECO:0000313" key="2">
    <source>
        <dbReference type="EMBL" id="DBA00939.1"/>
    </source>
</evidence>
<dbReference type="EMBL" id="DAKRPA010000179">
    <property type="protein sequence ID" value="DAZ96079.1"/>
    <property type="molecule type" value="Genomic_DNA"/>
</dbReference>